<dbReference type="EMBL" id="CP142728">
    <property type="protein sequence ID" value="WUR02807.1"/>
    <property type="molecule type" value="Genomic_DNA"/>
</dbReference>
<dbReference type="AlphaFoldDB" id="A0AAX4JA77"/>
<reference evidence="1" key="1">
    <citation type="journal article" date="2024" name="BMC Genomics">
        <title>Functional annotation of a divergent genome using sequence and structure-based similarity.</title>
        <authorList>
            <person name="Svedberg D."/>
            <person name="Winiger R.R."/>
            <person name="Berg A."/>
            <person name="Sharma H."/>
            <person name="Tellgren-Roth C."/>
            <person name="Debrunner-Vossbrinck B.A."/>
            <person name="Vossbrinck C.R."/>
            <person name="Barandun J."/>
        </authorList>
    </citation>
    <scope>NUCLEOTIDE SEQUENCE</scope>
    <source>
        <strain evidence="1">Illinois isolate</strain>
    </source>
</reference>
<name>A0AAX4JA77_9MICR</name>
<keyword evidence="2" id="KW-1185">Reference proteome</keyword>
<accession>A0AAX4JA77</accession>
<protein>
    <submittedName>
        <fullName evidence="1">Uncharacterized protein</fullName>
    </submittedName>
</protein>
<dbReference type="GeneID" id="90540624"/>
<proteinExistence type="predicted"/>
<organism evidence="1 2">
    <name type="scientific">Vairimorpha necatrix</name>
    <dbReference type="NCBI Taxonomy" id="6039"/>
    <lineage>
        <taxon>Eukaryota</taxon>
        <taxon>Fungi</taxon>
        <taxon>Fungi incertae sedis</taxon>
        <taxon>Microsporidia</taxon>
        <taxon>Nosematidae</taxon>
        <taxon>Vairimorpha</taxon>
    </lineage>
</organism>
<evidence type="ECO:0000313" key="1">
    <source>
        <dbReference type="EMBL" id="WUR02807.1"/>
    </source>
</evidence>
<sequence length="109" mass="12901">MFVYTVESDLDFPLIIHKPNFILINTNTKMSYIHIKLSFLNLEECLPLLFAFLETPLLKDTSLFIKDKKVTGRDLDTKPERIRRKIQERIYQLGSEDRQIENVFNKISP</sequence>
<evidence type="ECO:0000313" key="2">
    <source>
        <dbReference type="Proteomes" id="UP001334084"/>
    </source>
</evidence>
<dbReference type="KEGG" id="vnx:VNE69_03028"/>
<dbReference type="RefSeq" id="XP_065328952.1">
    <property type="nucleotide sequence ID" value="XM_065472880.1"/>
</dbReference>
<gene>
    <name evidence="1" type="ORF">VNE69_03028</name>
</gene>
<dbReference type="Proteomes" id="UP001334084">
    <property type="component" value="Chromosome 3"/>
</dbReference>